<dbReference type="Gene3D" id="3.30.1330.60">
    <property type="entry name" value="OmpA-like domain"/>
    <property type="match status" value="1"/>
</dbReference>
<dbReference type="InterPro" id="IPR006690">
    <property type="entry name" value="OMPA-like_CS"/>
</dbReference>
<dbReference type="HAMAP" id="MF_02204">
    <property type="entry name" value="Pal"/>
    <property type="match status" value="1"/>
</dbReference>
<dbReference type="InterPro" id="IPR036737">
    <property type="entry name" value="OmpA-like_sf"/>
</dbReference>
<keyword evidence="13" id="KW-1185">Reference proteome</keyword>
<dbReference type="PROSITE" id="PS51257">
    <property type="entry name" value="PROKAR_LIPOPROTEIN"/>
    <property type="match status" value="1"/>
</dbReference>
<accession>A0ABP8L3V5</accession>
<comment type="caution">
    <text evidence="12">The sequence shown here is derived from an EMBL/GenBank/DDBJ whole genome shotgun (WGS) entry which is preliminary data.</text>
</comment>
<feature type="domain" description="OmpA-like" evidence="11">
    <location>
        <begin position="65"/>
        <end position="180"/>
    </location>
</feature>
<comment type="similarity">
    <text evidence="8">Belongs to the Pal lipoprotein family.</text>
</comment>
<dbReference type="RefSeq" id="WP_345062382.1">
    <property type="nucleotide sequence ID" value="NZ_BAABEX010000007.1"/>
</dbReference>
<keyword evidence="1 8" id="KW-0132">Cell division</keyword>
<evidence type="ECO:0000256" key="8">
    <source>
        <dbReference type="HAMAP-Rule" id="MF_02204"/>
    </source>
</evidence>
<dbReference type="EMBL" id="BAABEX010000007">
    <property type="protein sequence ID" value="GAA4422249.1"/>
    <property type="molecule type" value="Genomic_DNA"/>
</dbReference>
<dbReference type="Proteomes" id="UP001501788">
    <property type="component" value="Unassembled WGS sequence"/>
</dbReference>
<evidence type="ECO:0000256" key="1">
    <source>
        <dbReference type="ARBA" id="ARBA00022618"/>
    </source>
</evidence>
<evidence type="ECO:0000259" key="11">
    <source>
        <dbReference type="PROSITE" id="PS51123"/>
    </source>
</evidence>
<keyword evidence="4 8" id="KW-0564">Palmitate</keyword>
<keyword evidence="7 8" id="KW-0131">Cell cycle</keyword>
<evidence type="ECO:0000256" key="3">
    <source>
        <dbReference type="ARBA" id="ARBA00023136"/>
    </source>
</evidence>
<feature type="region of interest" description="Disordered" evidence="9">
    <location>
        <begin position="152"/>
        <end position="180"/>
    </location>
</feature>
<dbReference type="NCBIfam" id="TIGR02802">
    <property type="entry name" value="Pal_lipo"/>
    <property type="match status" value="1"/>
</dbReference>
<evidence type="ECO:0000256" key="10">
    <source>
        <dbReference type="SAM" id="SignalP"/>
    </source>
</evidence>
<evidence type="ECO:0000256" key="5">
    <source>
        <dbReference type="ARBA" id="ARBA00023237"/>
    </source>
</evidence>
<organism evidence="12 13">
    <name type="scientific">Acidovorax lacteus</name>
    <dbReference type="NCBI Taxonomy" id="1924988"/>
    <lineage>
        <taxon>Bacteria</taxon>
        <taxon>Pseudomonadati</taxon>
        <taxon>Pseudomonadota</taxon>
        <taxon>Betaproteobacteria</taxon>
        <taxon>Burkholderiales</taxon>
        <taxon>Comamonadaceae</taxon>
        <taxon>Acidovorax</taxon>
    </lineage>
</organism>
<gene>
    <name evidence="8 12" type="primary">pal</name>
    <name evidence="12" type="ORF">GCM10023090_13110</name>
</gene>
<evidence type="ECO:0000256" key="6">
    <source>
        <dbReference type="ARBA" id="ARBA00023288"/>
    </source>
</evidence>
<evidence type="ECO:0000256" key="7">
    <source>
        <dbReference type="ARBA" id="ARBA00023306"/>
    </source>
</evidence>
<evidence type="ECO:0000256" key="4">
    <source>
        <dbReference type="ARBA" id="ARBA00023139"/>
    </source>
</evidence>
<protein>
    <recommendedName>
        <fullName evidence="8">Peptidoglycan-associated lipoprotein</fullName>
        <shortName evidence="8">PAL</shortName>
    </recommendedName>
</protein>
<evidence type="ECO:0000313" key="12">
    <source>
        <dbReference type="EMBL" id="GAA4422249.1"/>
    </source>
</evidence>
<dbReference type="InterPro" id="IPR006665">
    <property type="entry name" value="OmpA-like"/>
</dbReference>
<dbReference type="InterPro" id="IPR039001">
    <property type="entry name" value="Pal"/>
</dbReference>
<name>A0ABP8L3V5_9BURK</name>
<feature type="signal peptide" evidence="10">
    <location>
        <begin position="1"/>
        <end position="24"/>
    </location>
</feature>
<dbReference type="PROSITE" id="PS51123">
    <property type="entry name" value="OMPA_2"/>
    <property type="match status" value="1"/>
</dbReference>
<dbReference type="Pfam" id="PF00691">
    <property type="entry name" value="OmpA"/>
    <property type="match status" value="1"/>
</dbReference>
<dbReference type="InterPro" id="IPR050330">
    <property type="entry name" value="Bact_OuterMem_StrucFunc"/>
</dbReference>
<keyword evidence="5 8" id="KW-0998">Cell outer membrane</keyword>
<dbReference type="PRINTS" id="PR01021">
    <property type="entry name" value="OMPADOMAIN"/>
</dbReference>
<evidence type="ECO:0000256" key="2">
    <source>
        <dbReference type="ARBA" id="ARBA00022729"/>
    </source>
</evidence>
<keyword evidence="6 8" id="KW-0449">Lipoprotein</keyword>
<evidence type="ECO:0000313" key="13">
    <source>
        <dbReference type="Proteomes" id="UP001501788"/>
    </source>
</evidence>
<dbReference type="InterPro" id="IPR006664">
    <property type="entry name" value="OMP_bac"/>
</dbReference>
<comment type="subcellular location">
    <subcellularLocation>
        <location evidence="8">Cell outer membrane</location>
        <topology evidence="8">Lipid-anchor</topology>
    </subcellularLocation>
</comment>
<proteinExistence type="inferred from homology"/>
<dbReference type="PANTHER" id="PTHR30329:SF21">
    <property type="entry name" value="LIPOPROTEIN YIAD-RELATED"/>
    <property type="match status" value="1"/>
</dbReference>
<dbReference type="PROSITE" id="PS01068">
    <property type="entry name" value="OMPA_1"/>
    <property type="match status" value="1"/>
</dbReference>
<feature type="chain" id="PRO_5045785712" description="Peptidoglycan-associated lipoprotein" evidence="10">
    <location>
        <begin position="25"/>
        <end position="180"/>
    </location>
</feature>
<comment type="subunit">
    <text evidence="8">The Tol-Pal system is composed of five core proteins: the inner membrane proteins TolA, TolQ and TolR, the periplasmic protein TolB and the outer membrane protein Pal. They form a network linking the inner and outer membranes and the peptidoglycan layer.</text>
</comment>
<reference evidence="13" key="1">
    <citation type="journal article" date="2019" name="Int. J. Syst. Evol. Microbiol.">
        <title>The Global Catalogue of Microorganisms (GCM) 10K type strain sequencing project: providing services to taxonomists for standard genome sequencing and annotation.</title>
        <authorList>
            <consortium name="The Broad Institute Genomics Platform"/>
            <consortium name="The Broad Institute Genome Sequencing Center for Infectious Disease"/>
            <person name="Wu L."/>
            <person name="Ma J."/>
        </authorList>
    </citation>
    <scope>NUCLEOTIDE SEQUENCE [LARGE SCALE GENOMIC DNA]</scope>
    <source>
        <strain evidence="13">JCM 31890</strain>
    </source>
</reference>
<comment type="function">
    <text evidence="8">Part of the Tol-Pal system, which plays a role in outer membrane invagination during cell division and is important for maintaining outer membrane integrity.</text>
</comment>
<dbReference type="SUPFAM" id="SSF103088">
    <property type="entry name" value="OmpA-like"/>
    <property type="match status" value="1"/>
</dbReference>
<dbReference type="InterPro" id="IPR014169">
    <property type="entry name" value="Pal_lipo_C"/>
</dbReference>
<sequence>MIKRLSLTLAIVAALTACSSGVKLNDVPVEDKNASSAAAAGAGANTGASSQSGVAGVDLGASSRDTMGPAGVGRIVYFDYDSYVIKPEFQSLIESHSRFIKASNGQRKVMIEGHTDERGGREYNLALGQKRAEAVRRSLALLGVPESQMEAVSFGKEKPAAQGSTEDAHAQNRRTELSYR</sequence>
<dbReference type="CDD" id="cd07185">
    <property type="entry name" value="OmpA_C-like"/>
    <property type="match status" value="1"/>
</dbReference>
<keyword evidence="2 8" id="KW-0732">Signal</keyword>
<evidence type="ECO:0000256" key="9">
    <source>
        <dbReference type="SAM" id="MobiDB-lite"/>
    </source>
</evidence>
<dbReference type="PANTHER" id="PTHR30329">
    <property type="entry name" value="STATOR ELEMENT OF FLAGELLAR MOTOR COMPLEX"/>
    <property type="match status" value="1"/>
</dbReference>
<keyword evidence="3 8" id="KW-0472">Membrane</keyword>
<feature type="compositionally biased region" description="Basic and acidic residues" evidence="9">
    <location>
        <begin position="166"/>
        <end position="180"/>
    </location>
</feature>